<dbReference type="GeneID" id="115552722"/>
<evidence type="ECO:0000256" key="24">
    <source>
        <dbReference type="SAM" id="Phobius"/>
    </source>
</evidence>
<protein>
    <recommendedName>
        <fullName evidence="14">Lactosylceramide alpha-2,3-sialyltransferase</fullName>
        <ecNumber evidence="13">2.4.3.9</ecNumber>
    </recommendedName>
    <alternativeName>
        <fullName evidence="15">CMP-NeuAc:lactosylceramide alpha-2,3-sialyltransferase</fullName>
    </alternativeName>
    <alternativeName>
        <fullName evidence="18">Ganglioside GM3 synthase</fullName>
    </alternativeName>
    <alternativeName>
        <fullName evidence="17">ST3Gal V</fullName>
    </alternativeName>
    <alternativeName>
        <fullName evidence="16">Sialyltransferase 9</fullName>
    </alternativeName>
</protein>
<evidence type="ECO:0000256" key="1">
    <source>
        <dbReference type="ARBA" id="ARBA00004323"/>
    </source>
</evidence>
<keyword evidence="4" id="KW-0808">Transferase</keyword>
<gene>
    <name evidence="25" type="primary">ST3GAL5</name>
</gene>
<dbReference type="Proteomes" id="UP000694546">
    <property type="component" value="Chromosome 10"/>
</dbReference>
<dbReference type="EC" id="2.4.3.9" evidence="13"/>
<evidence type="ECO:0000256" key="10">
    <source>
        <dbReference type="ARBA" id="ARBA00023136"/>
    </source>
</evidence>
<keyword evidence="12" id="KW-0325">Glycoprotein</keyword>
<reference evidence="25" key="1">
    <citation type="submission" date="2025-08" db="UniProtKB">
        <authorList>
            <consortium name="Ensembl"/>
        </authorList>
    </citation>
    <scope>IDENTIFICATION</scope>
</reference>
<evidence type="ECO:0000256" key="17">
    <source>
        <dbReference type="ARBA" id="ARBA00041976"/>
    </source>
</evidence>
<comment type="catalytic activity">
    <reaction evidence="22">
        <text>ganglioside GA2 (d18:1(4E)/18:0) + CMP-N-acetyl-beta-neuraminate = ganglioside GM2 (d18:1(4E)/18:0) + CMP + H(+)</text>
        <dbReference type="Rhea" id="RHEA:41776"/>
        <dbReference type="ChEBI" id="CHEBI:15378"/>
        <dbReference type="ChEBI" id="CHEBI:57812"/>
        <dbReference type="ChEBI" id="CHEBI:60377"/>
        <dbReference type="ChEBI" id="CHEBI:78485"/>
        <dbReference type="ChEBI" id="CHEBI:78486"/>
    </reaction>
    <physiologicalReaction direction="left-to-right" evidence="22">
        <dbReference type="Rhea" id="RHEA:41777"/>
    </physiologicalReaction>
</comment>
<comment type="catalytic activity">
    <reaction evidence="21">
        <text>a beta-D-Gal-(1&lt;-&gt;1')-ceramide + CMP-N-acetyl-beta-neuraminate = N-acetyl-alpha-neuraminosyl-(2-&gt;3)-beta-D-galactosyl-(1&lt;-&gt;1')-ceramide + CMP + H(+)</text>
        <dbReference type="Rhea" id="RHEA:41780"/>
        <dbReference type="ChEBI" id="CHEBI:15378"/>
        <dbReference type="ChEBI" id="CHEBI:57812"/>
        <dbReference type="ChEBI" id="CHEBI:60377"/>
        <dbReference type="ChEBI" id="CHEBI:82643"/>
        <dbReference type="ChEBI" id="CHEBI:143593"/>
    </reaction>
    <physiologicalReaction direction="left-to-right" evidence="21">
        <dbReference type="Rhea" id="RHEA:41781"/>
    </physiologicalReaction>
</comment>
<dbReference type="RefSeq" id="XP_030224886.1">
    <property type="nucleotide sequence ID" value="XM_030369026.1"/>
</dbReference>
<evidence type="ECO:0000256" key="20">
    <source>
        <dbReference type="ARBA" id="ARBA00045587"/>
    </source>
</evidence>
<evidence type="ECO:0000256" key="15">
    <source>
        <dbReference type="ARBA" id="ARBA00041341"/>
    </source>
</evidence>
<dbReference type="GO" id="GO:0047291">
    <property type="term" value="F:lactosylceramide alpha-2,3-sialyltransferase activity"/>
    <property type="evidence" value="ECO:0007669"/>
    <property type="project" value="UniProtKB-EC"/>
</dbReference>
<dbReference type="GeneTree" id="ENSGT00940000157929"/>
<evidence type="ECO:0000256" key="23">
    <source>
        <dbReference type="ARBA" id="ARBA00049539"/>
    </source>
</evidence>
<accession>A0A8C4Z0F2</accession>
<keyword evidence="10 24" id="KW-0472">Membrane</keyword>
<dbReference type="GO" id="GO:0006629">
    <property type="term" value="P:lipid metabolic process"/>
    <property type="evidence" value="ECO:0007669"/>
    <property type="project" value="UniProtKB-KW"/>
</dbReference>
<comment type="similarity">
    <text evidence="2">Belongs to the glycosyltransferase 29 family.</text>
</comment>
<evidence type="ECO:0000256" key="2">
    <source>
        <dbReference type="ARBA" id="ARBA00006003"/>
    </source>
</evidence>
<organism evidence="25 26">
    <name type="scientific">Gadus morhua</name>
    <name type="common">Atlantic cod</name>
    <dbReference type="NCBI Taxonomy" id="8049"/>
    <lineage>
        <taxon>Eukaryota</taxon>
        <taxon>Metazoa</taxon>
        <taxon>Chordata</taxon>
        <taxon>Craniata</taxon>
        <taxon>Vertebrata</taxon>
        <taxon>Euteleostomi</taxon>
        <taxon>Actinopterygii</taxon>
        <taxon>Neopterygii</taxon>
        <taxon>Teleostei</taxon>
        <taxon>Neoteleostei</taxon>
        <taxon>Acanthomorphata</taxon>
        <taxon>Zeiogadaria</taxon>
        <taxon>Gadariae</taxon>
        <taxon>Gadiformes</taxon>
        <taxon>Gadoidei</taxon>
        <taxon>Gadidae</taxon>
        <taxon>Gadus</taxon>
    </lineage>
</organism>
<evidence type="ECO:0000256" key="12">
    <source>
        <dbReference type="ARBA" id="ARBA00023180"/>
    </source>
</evidence>
<keyword evidence="3" id="KW-0328">Glycosyltransferase</keyword>
<keyword evidence="11" id="KW-1015">Disulfide bond</keyword>
<evidence type="ECO:0000256" key="4">
    <source>
        <dbReference type="ARBA" id="ARBA00022679"/>
    </source>
</evidence>
<evidence type="ECO:0000256" key="21">
    <source>
        <dbReference type="ARBA" id="ARBA00048050"/>
    </source>
</evidence>
<dbReference type="PANTHER" id="PTHR13713">
    <property type="entry name" value="SIALYLTRANSFERASE"/>
    <property type="match status" value="1"/>
</dbReference>
<keyword evidence="7 24" id="KW-1133">Transmembrane helix</keyword>
<evidence type="ECO:0000256" key="8">
    <source>
        <dbReference type="ARBA" id="ARBA00023034"/>
    </source>
</evidence>
<proteinExistence type="inferred from homology"/>
<comment type="catalytic activity">
    <reaction evidence="19">
        <text>a beta-D-Gal-(1-&gt;4)-beta-D-Glc-(1&lt;-&gt;1)-Cer(d18:1(4E)) + CMP-N-acetyl-beta-neuraminate = a ganglioside GM3 (d18:1(4E)) + CMP + H(+)</text>
        <dbReference type="Rhea" id="RHEA:18417"/>
        <dbReference type="ChEBI" id="CHEBI:15378"/>
        <dbReference type="ChEBI" id="CHEBI:17950"/>
        <dbReference type="ChEBI" id="CHEBI:57812"/>
        <dbReference type="ChEBI" id="CHEBI:60065"/>
        <dbReference type="ChEBI" id="CHEBI:60377"/>
        <dbReference type="EC" id="2.4.3.9"/>
    </reaction>
    <physiologicalReaction direction="left-to-right" evidence="19">
        <dbReference type="Rhea" id="RHEA:18418"/>
    </physiologicalReaction>
</comment>
<keyword evidence="5 24" id="KW-0812">Transmembrane</keyword>
<evidence type="ECO:0000256" key="18">
    <source>
        <dbReference type="ARBA" id="ARBA00042545"/>
    </source>
</evidence>
<evidence type="ECO:0000256" key="22">
    <source>
        <dbReference type="ARBA" id="ARBA00048805"/>
    </source>
</evidence>
<comment type="subcellular location">
    <subcellularLocation>
        <location evidence="1">Golgi apparatus membrane</location>
        <topology evidence="1">Single-pass type II membrane protein</topology>
    </subcellularLocation>
</comment>
<dbReference type="AlphaFoldDB" id="A0A8C4Z0F2"/>
<sequence length="366" mass="41128">MRWPKRLGSYRRVLLPVVILGFVSLAIVSLPLFDTESPKPLKLHVDPAHQQRVHEYVQSVLQRECRPGNARRSLLDRLPASGHVTQPFLGSDAPLPDDLFLFPPPFGFRGLRDKLEDTLRLLPRTEPPRPQQGPGACRRCVVMGNGGILRNMELGPLIDRFDTVIRLNSGPLGEFSGDVGNRTSIRVSYPEGTPRQWVDHDPQPLFVAVVYKAVDLSWLSAMINKHTVGLWDRLFFWQKVPDRIPLEPQRFRLLNLQLIRETAMGLLQYPPPQSRLWGFDPNVPTLGMSALSLASLLCDEVSLAGFGYNLSQQGAPLHYYDRLPMAAMLKQKMHNVDRERELLRELVKGGAISDLTGGLHCSVCSG</sequence>
<evidence type="ECO:0000256" key="14">
    <source>
        <dbReference type="ARBA" id="ARBA00039792"/>
    </source>
</evidence>
<dbReference type="Ensembl" id="ENSGMOT00000002402.2">
    <property type="protein sequence ID" value="ENSGMOP00000002325.2"/>
    <property type="gene ID" value="ENSGMOG00000002192.2"/>
</dbReference>
<keyword evidence="9" id="KW-0443">Lipid metabolism</keyword>
<evidence type="ECO:0000313" key="25">
    <source>
        <dbReference type="Ensembl" id="ENSGMOP00000002325.2"/>
    </source>
</evidence>
<comment type="catalytic activity">
    <reaction evidence="23">
        <text>ganglioside GA1 (d18:1(4E)/18:0) + CMP-N-acetyl-beta-neuraminate = ganglioside GM1 (d18:1(4E)/18:0) + CMP + H(+)</text>
        <dbReference type="Rhea" id="RHEA:41784"/>
        <dbReference type="ChEBI" id="CHEBI:15378"/>
        <dbReference type="ChEBI" id="CHEBI:57812"/>
        <dbReference type="ChEBI" id="CHEBI:60377"/>
        <dbReference type="ChEBI" id="CHEBI:73110"/>
        <dbReference type="ChEBI" id="CHEBI:78484"/>
    </reaction>
    <physiologicalReaction direction="left-to-right" evidence="23">
        <dbReference type="Rhea" id="RHEA:41785"/>
    </physiologicalReaction>
</comment>
<evidence type="ECO:0000256" key="19">
    <source>
        <dbReference type="ARBA" id="ARBA00043651"/>
    </source>
</evidence>
<keyword evidence="6" id="KW-0735">Signal-anchor</keyword>
<dbReference type="InterPro" id="IPR051142">
    <property type="entry name" value="Glycosyltransferase_29"/>
</dbReference>
<dbReference type="InterPro" id="IPR038578">
    <property type="entry name" value="GT29-like_sf"/>
</dbReference>
<evidence type="ECO:0000256" key="6">
    <source>
        <dbReference type="ARBA" id="ARBA00022968"/>
    </source>
</evidence>
<evidence type="ECO:0000256" key="13">
    <source>
        <dbReference type="ARBA" id="ARBA00039111"/>
    </source>
</evidence>
<dbReference type="PANTHER" id="PTHR13713:SF60">
    <property type="entry name" value="LACTOSYLCERAMIDE ALPHA-2,3-SIALYLTRANSFERASE"/>
    <property type="match status" value="1"/>
</dbReference>
<keyword evidence="26" id="KW-1185">Reference proteome</keyword>
<dbReference type="InterPro" id="IPR001675">
    <property type="entry name" value="Glyco_trans_29"/>
</dbReference>
<keyword evidence="8" id="KW-0333">Golgi apparatus</keyword>
<dbReference type="Pfam" id="PF00777">
    <property type="entry name" value="Glyco_transf_29"/>
    <property type="match status" value="1"/>
</dbReference>
<name>A0A8C4Z0F2_GADMO</name>
<evidence type="ECO:0000256" key="5">
    <source>
        <dbReference type="ARBA" id="ARBA00022692"/>
    </source>
</evidence>
<evidence type="ECO:0000256" key="3">
    <source>
        <dbReference type="ARBA" id="ARBA00022676"/>
    </source>
</evidence>
<dbReference type="OrthoDB" id="10264956at2759"/>
<evidence type="ECO:0000256" key="9">
    <source>
        <dbReference type="ARBA" id="ARBA00023098"/>
    </source>
</evidence>
<evidence type="ECO:0000313" key="26">
    <source>
        <dbReference type="Proteomes" id="UP000694546"/>
    </source>
</evidence>
<reference evidence="25" key="2">
    <citation type="submission" date="2025-09" db="UniProtKB">
        <authorList>
            <consortium name="Ensembl"/>
        </authorList>
    </citation>
    <scope>IDENTIFICATION</scope>
</reference>
<feature type="transmembrane region" description="Helical" evidence="24">
    <location>
        <begin position="12"/>
        <end position="33"/>
    </location>
</feature>
<evidence type="ECO:0000256" key="7">
    <source>
        <dbReference type="ARBA" id="ARBA00022989"/>
    </source>
</evidence>
<dbReference type="GO" id="GO:0000139">
    <property type="term" value="C:Golgi membrane"/>
    <property type="evidence" value="ECO:0007669"/>
    <property type="project" value="UniProtKB-SubCell"/>
</dbReference>
<dbReference type="Gene3D" id="3.90.1480.20">
    <property type="entry name" value="Glycosyl transferase family 29"/>
    <property type="match status" value="1"/>
</dbReference>
<evidence type="ECO:0000256" key="16">
    <source>
        <dbReference type="ARBA" id="ARBA00041896"/>
    </source>
</evidence>
<evidence type="ECO:0000256" key="11">
    <source>
        <dbReference type="ARBA" id="ARBA00023157"/>
    </source>
</evidence>
<comment type="function">
    <text evidence="20">Transfers the sialyl group (N-acetyl-alpha-neuraminyl or NeuAc) from CMP-NeuAc to the non-reducing terminal galactose (Gal) of glycosphingolipids forming gangliosides (important molecules involved in the regulation of multiple cellular processes, including cell proliferation and differentiation, apoptosis, embryogenesis, development, and oncogenesis). Mainly involved in the biosynthesis of ganglioside GM3 but can also use different glycolipids as substrate acceptors such as D-galactosylceramide (GalCer), asialo-GM2 (GA2) and asialo-GM1 (GA1), although less preferentially than beta-D-Gal-(1-&gt;4)-beta-D-Glc-(1&lt;-&gt;1)-Cer (LacCer).</text>
</comment>
<dbReference type="OMA" id="MHYVDPE"/>